<organism evidence="2 3">
    <name type="scientific">Neorhizobium galegae bv. officinalis</name>
    <dbReference type="NCBI Taxonomy" id="323656"/>
    <lineage>
        <taxon>Bacteria</taxon>
        <taxon>Pseudomonadati</taxon>
        <taxon>Pseudomonadota</taxon>
        <taxon>Alphaproteobacteria</taxon>
        <taxon>Hyphomicrobiales</taxon>
        <taxon>Rhizobiaceae</taxon>
        <taxon>Rhizobium/Agrobacterium group</taxon>
        <taxon>Neorhizobium</taxon>
    </lineage>
</organism>
<dbReference type="Gene3D" id="3.90.226.10">
    <property type="entry name" value="2-enoyl-CoA Hydratase, Chain A, domain 1"/>
    <property type="match status" value="1"/>
</dbReference>
<sequence>MKSRNRILSFLFVAGLILFANDSAQAGTSGHLLATRPMDFVLVQSGNCQEICIQWVSAEGNITADTPKLFRTFLKKLGSRKLPVVFQSYGGNVDAALSIGRMIRTAGLETAVGRTQLKGCPMLDPRCQEQIVKDGWSAGEVRAGGAYCFSACPFALAGGKVRSAAVGAAVGVHQITSVSAKTNAAMGRKLSKYFDEMGVSREVFAMMALATPKGIYSIRTPEALRSGVITKVLSYEDEPGYVSCGPNAKSELLCREFEDPRSHESESRDVGEDPSCDLVNRAYMRTVNSGRYKVNFSHIESDGNEVFDMETRFVDRSYYTRRNNEPWVRRSRPLLLTVRWEAPAARKRPVVQGCVRMGDETVDGIAAMRFKGEWQRSTFSASTEVWISKDNLTYLKAIRRFPENSFYPSGNQIVVEKYDLDRNVLVPDLSEHP</sequence>
<dbReference type="EMBL" id="CCRH01000005">
    <property type="protein sequence ID" value="CDZ34410.1"/>
    <property type="molecule type" value="Genomic_DNA"/>
</dbReference>
<dbReference type="SUPFAM" id="SSF52096">
    <property type="entry name" value="ClpP/crotonase"/>
    <property type="match status" value="1"/>
</dbReference>
<evidence type="ECO:0000313" key="3">
    <source>
        <dbReference type="Proteomes" id="UP000046176"/>
    </source>
</evidence>
<feature type="signal peptide" evidence="1">
    <location>
        <begin position="1"/>
        <end position="26"/>
    </location>
</feature>
<name>A0A0T7FHB8_NEOGA</name>
<reference evidence="2 3" key="1">
    <citation type="submission" date="2014-08" db="EMBL/GenBank/DDBJ databases">
        <authorList>
            <person name="Chen Y.-H."/>
        </authorList>
    </citation>
    <scope>NUCLEOTIDE SEQUENCE [LARGE SCALE GENOMIC DNA]</scope>
</reference>
<gene>
    <name evidence="2" type="ORF">NGAL_HAMBI1145_23420</name>
</gene>
<dbReference type="Proteomes" id="UP000046176">
    <property type="component" value="Unassembled WGS sequence"/>
</dbReference>
<dbReference type="AlphaFoldDB" id="A0A0T7FHB8"/>
<evidence type="ECO:0000256" key="1">
    <source>
        <dbReference type="SAM" id="SignalP"/>
    </source>
</evidence>
<keyword evidence="1" id="KW-0732">Signal</keyword>
<dbReference type="InterPro" id="IPR029045">
    <property type="entry name" value="ClpP/crotonase-like_dom_sf"/>
</dbReference>
<protein>
    <submittedName>
        <fullName evidence="2">Uncharacterized protein</fullName>
    </submittedName>
</protein>
<dbReference type="RefSeq" id="WP_172745553.1">
    <property type="nucleotide sequence ID" value="NZ_CCRH01000005.1"/>
</dbReference>
<proteinExistence type="predicted"/>
<evidence type="ECO:0000313" key="2">
    <source>
        <dbReference type="EMBL" id="CDZ34410.1"/>
    </source>
</evidence>
<accession>A0A0T7FHB8</accession>
<feature type="chain" id="PRO_5006682208" evidence="1">
    <location>
        <begin position="27"/>
        <end position="433"/>
    </location>
</feature>